<feature type="transmembrane region" description="Helical" evidence="5">
    <location>
        <begin position="1183"/>
        <end position="1203"/>
    </location>
</feature>
<dbReference type="Gene3D" id="4.10.1240.10">
    <property type="entry name" value="GPCR, family 2, extracellular hormone receptor domain"/>
    <property type="match status" value="1"/>
</dbReference>
<dbReference type="PROSITE" id="PS50227">
    <property type="entry name" value="G_PROTEIN_RECEP_F2_3"/>
    <property type="match status" value="1"/>
</dbReference>
<dbReference type="CDD" id="cd00054">
    <property type="entry name" value="EGF_CA"/>
    <property type="match status" value="1"/>
</dbReference>
<dbReference type="GO" id="GO:0004930">
    <property type="term" value="F:G protein-coupled receptor activity"/>
    <property type="evidence" value="ECO:0007669"/>
    <property type="project" value="InterPro"/>
</dbReference>
<dbReference type="SUPFAM" id="SSF57196">
    <property type="entry name" value="EGF/Laminin"/>
    <property type="match status" value="1"/>
</dbReference>
<dbReference type="Proteomes" id="UP001231518">
    <property type="component" value="Chromosome 20"/>
</dbReference>
<dbReference type="GO" id="GO:0007189">
    <property type="term" value="P:adenylate cyclase-activating G protein-coupled receptor signaling pathway"/>
    <property type="evidence" value="ECO:0007669"/>
    <property type="project" value="TreeGrafter"/>
</dbReference>
<dbReference type="PROSITE" id="PS00022">
    <property type="entry name" value="EGF_1"/>
    <property type="match status" value="2"/>
</dbReference>
<dbReference type="SMART" id="SM00409">
    <property type="entry name" value="IG"/>
    <property type="match status" value="2"/>
</dbReference>
<dbReference type="InterPro" id="IPR036445">
    <property type="entry name" value="GPCR_2_extracell_dom_sf"/>
</dbReference>
<dbReference type="Pfam" id="PF13927">
    <property type="entry name" value="Ig_3"/>
    <property type="match status" value="1"/>
</dbReference>
<evidence type="ECO:0000259" key="8">
    <source>
        <dbReference type="PROSITE" id="PS50227"/>
    </source>
</evidence>
<dbReference type="SMART" id="SM00008">
    <property type="entry name" value="HormR"/>
    <property type="match status" value="1"/>
</dbReference>
<evidence type="ECO:0000259" key="7">
    <source>
        <dbReference type="PROSITE" id="PS50026"/>
    </source>
</evidence>
<dbReference type="InterPro" id="IPR000859">
    <property type="entry name" value="CUB_dom"/>
</dbReference>
<evidence type="ECO:0000313" key="10">
    <source>
        <dbReference type="EMBL" id="KAJ8723779.1"/>
    </source>
</evidence>
<evidence type="ECO:0000256" key="1">
    <source>
        <dbReference type="ARBA" id="ARBA00007343"/>
    </source>
</evidence>
<feature type="transmembrane region" description="Helical" evidence="5">
    <location>
        <begin position="1047"/>
        <end position="1066"/>
    </location>
</feature>
<comment type="caution">
    <text evidence="10">The sequence shown here is derived from an EMBL/GenBank/DDBJ whole genome shotgun (WGS) entry which is preliminary data.</text>
</comment>
<protein>
    <submittedName>
        <fullName evidence="10">Uncharacterized protein</fullName>
    </submittedName>
</protein>
<dbReference type="InterPro" id="IPR013783">
    <property type="entry name" value="Ig-like_fold"/>
</dbReference>
<dbReference type="Gene3D" id="2.10.25.10">
    <property type="entry name" value="Laminin"/>
    <property type="match status" value="1"/>
</dbReference>
<keyword evidence="11" id="KW-1185">Reference proteome</keyword>
<evidence type="ECO:0000256" key="5">
    <source>
        <dbReference type="SAM" id="Phobius"/>
    </source>
</evidence>
<dbReference type="EMBL" id="JARGEI010000011">
    <property type="protein sequence ID" value="KAJ8723779.1"/>
    <property type="molecule type" value="Genomic_DNA"/>
</dbReference>
<keyword evidence="4" id="KW-0245">EGF-like domain</keyword>
<dbReference type="GO" id="GO:0016020">
    <property type="term" value="C:membrane"/>
    <property type="evidence" value="ECO:0007669"/>
    <property type="project" value="InterPro"/>
</dbReference>
<dbReference type="SUPFAM" id="SSF49854">
    <property type="entry name" value="Spermadhesin, CUB domain"/>
    <property type="match status" value="1"/>
</dbReference>
<keyword evidence="5" id="KW-1133">Transmembrane helix</keyword>
<dbReference type="InterPro" id="IPR000742">
    <property type="entry name" value="EGF"/>
</dbReference>
<dbReference type="Gene3D" id="2.60.120.290">
    <property type="entry name" value="Spermadhesin, CUB domain"/>
    <property type="match status" value="1"/>
</dbReference>
<feature type="domain" description="Ig-like" evidence="9">
    <location>
        <begin position="416"/>
        <end position="517"/>
    </location>
</feature>
<name>A0AAD7YRI2_MYTSE</name>
<proteinExistence type="inferred from homology"/>
<feature type="domain" description="CUB" evidence="6">
    <location>
        <begin position="83"/>
        <end position="207"/>
    </location>
</feature>
<feature type="transmembrane region" description="Helical" evidence="5">
    <location>
        <begin position="1104"/>
        <end position="1129"/>
    </location>
</feature>
<feature type="domain" description="Ig-like" evidence="9">
    <location>
        <begin position="522"/>
        <end position="611"/>
    </location>
</feature>
<dbReference type="InterPro" id="IPR051587">
    <property type="entry name" value="Adhesion_GPCR"/>
</dbReference>
<dbReference type="PANTHER" id="PTHR45813:SF8">
    <property type="entry name" value="IG-LIKE DOMAIN-CONTAINING PROTEIN"/>
    <property type="match status" value="1"/>
</dbReference>
<dbReference type="InterPro" id="IPR046338">
    <property type="entry name" value="GAIN_dom_sf"/>
</dbReference>
<dbReference type="PROSITE" id="PS01186">
    <property type="entry name" value="EGF_2"/>
    <property type="match status" value="2"/>
</dbReference>
<feature type="transmembrane region" description="Helical" evidence="5">
    <location>
        <begin position="1078"/>
        <end position="1098"/>
    </location>
</feature>
<keyword evidence="3" id="KW-0325">Glycoprotein</keyword>
<accession>A0AAD7YRI2</accession>
<dbReference type="PROSITE" id="PS50026">
    <property type="entry name" value="EGF_3"/>
    <property type="match status" value="2"/>
</dbReference>
<evidence type="ECO:0000256" key="3">
    <source>
        <dbReference type="ARBA" id="ARBA00023180"/>
    </source>
</evidence>
<gene>
    <name evidence="10" type="ORF">PYW07_007759</name>
</gene>
<keyword evidence="2 4" id="KW-1015">Disulfide bond</keyword>
<sequence length="1450" mass="157389">MIASSVSALSCERLVAVRGGRGGKTLPDFHFTASKLQYPGICRRLEIKMLVTWRLLGLALLSVATDHASAQQRHKEHQGPQTCGGHLKQHMGTITTPNFPNPFPVPIKCKWIIEHDIVNGTISVYFTQQYTTTGLTFTEYMYYDESYKLGERRALTVTDDNITKIKWLQVQSPVLVVELTLDRLEGTQLRALGLLSVYGFNVTYEVRAAAQTPGATSCSAVECRLLGHCLATHDYQKFYCSCFEGYSGADCGEGPLCPKTSNMCKNGGTCRQLGPAAVSCICAPGFTGDLCEAHVAPPECGIEECAEMCKEGTVCDCNPKDTDVSSARFETRLEVVDQPNNISLEVKKQLKSYLKASNITLEDDIEILNISATGDRSMRSLWVRMWGARSEAGALRAALARMRTLRASTTHFHMQPALSLQTLVVNHRPEIWEGSEFILTCMAYGSPNIAFTWYKDGVKINFNGTTRDIWTRTVSEDALGRRMSVLGISEAKRPDSGKWSCAADDAGRRRCRALRLTVLSPPDIRLLPHSITVNKGDNVSVTCLAGAGRVHGALGFSWARERTLLPMAPGREVWEDLFPAGSVLKLYNVQKSSEFRCQVSSAAGTNAKGVTIWALGVDDVACESDFSHGLRWPKTAPGAHATAFCPPGHSGEATRFCEPKTGQHGVKWMLPDFSGCIADSLRDIYEQFSLISLGYSWRSVSVVSRQYGTVLRSLPTHSGEGQPSLTHAVHMLHYLMSAAAQPADRFHSAENLLNIYDHLLTHPDAFLDEEKIFGLQNAVVDTAGLRSSFDKRFQEFTVTTAPVQLDNEAHVSLQPTSEAHEEWLVTAAAVELVDTTGNASVVTVLYHNLGARLPSLRRYVEYNCSGNSSRSGRATEYTVASQQVQVSVSGPGANPTLPHTVTLLFAHSKNYSAIASQLACGGRSRSSPRVWSTQACEMRVPQRTHVACRCRGVATFALFTVHRETFKGTDDDLQGIVKITVSLGAALCLVVALLQLLGLLAGSKLRLPVLLKAATAGCHSAALLALLECDTGLQDVACGGGAGWVVALSWTAGGAALCAAPLLLHADLTATATRVPSVGLLCGVCTLCWLTARLWGGAPLQLGAAANAVCAAGQALLAALTLALALALRTRARDHEHKPRYDHGRDRVRVVRHTLVLLLTTCATQVAGVAYVQPAESSATQGVLLAVAACVQGVSMLVCYVLLDAECLQAARRLFTLSSHNEWQGTPGDASHSLYIKQGREVECSSSSHVSPANTYWQAPTIESPNTMYRRQSSGACVADIVRGVQHEHTMSLPRSRPRALCDLIPTEGGAGLPRVCMVELSALPPHDTSTQTCFYRDNTDTPKDNCKICIKSNPDVSARPQKSCLKQRPKQLSCSNSLPSIHPECSTELNHSNIPLVNTHANDTTTTHNTYTHTDKVLHKISHDLDFLLNRTPSRAADHCSQHIEEAPT</sequence>
<dbReference type="SUPFAM" id="SSF48726">
    <property type="entry name" value="Immunoglobulin"/>
    <property type="match status" value="2"/>
</dbReference>
<feature type="transmembrane region" description="Helical" evidence="5">
    <location>
        <begin position="979"/>
        <end position="1002"/>
    </location>
</feature>
<dbReference type="SUPFAM" id="SSF111418">
    <property type="entry name" value="Hormone receptor domain"/>
    <property type="match status" value="1"/>
</dbReference>
<evidence type="ECO:0000259" key="6">
    <source>
        <dbReference type="PROSITE" id="PS01180"/>
    </source>
</evidence>
<feature type="domain" description="EGF-like" evidence="7">
    <location>
        <begin position="214"/>
        <end position="252"/>
    </location>
</feature>
<organism evidence="10 11">
    <name type="scientific">Mythimna separata</name>
    <name type="common">Oriental armyworm</name>
    <name type="synonym">Pseudaletia separata</name>
    <dbReference type="NCBI Taxonomy" id="271217"/>
    <lineage>
        <taxon>Eukaryota</taxon>
        <taxon>Metazoa</taxon>
        <taxon>Ecdysozoa</taxon>
        <taxon>Arthropoda</taxon>
        <taxon>Hexapoda</taxon>
        <taxon>Insecta</taxon>
        <taxon>Pterygota</taxon>
        <taxon>Neoptera</taxon>
        <taxon>Endopterygota</taxon>
        <taxon>Lepidoptera</taxon>
        <taxon>Glossata</taxon>
        <taxon>Ditrysia</taxon>
        <taxon>Noctuoidea</taxon>
        <taxon>Noctuidae</taxon>
        <taxon>Noctuinae</taxon>
        <taxon>Hadenini</taxon>
        <taxon>Mythimna</taxon>
    </lineage>
</organism>
<feature type="domain" description="EGF-like" evidence="7">
    <location>
        <begin position="253"/>
        <end position="292"/>
    </location>
</feature>
<dbReference type="Gene3D" id="2.60.40.10">
    <property type="entry name" value="Immunoglobulins"/>
    <property type="match status" value="2"/>
</dbReference>
<comment type="similarity">
    <text evidence="1">Belongs to the G-protein coupled receptor 2 family. Adhesion G-protein coupled receptor (ADGR) subfamily.</text>
</comment>
<evidence type="ECO:0000313" key="11">
    <source>
        <dbReference type="Proteomes" id="UP001231518"/>
    </source>
</evidence>
<dbReference type="PANTHER" id="PTHR45813">
    <property type="entry name" value="IG-LIKE DOMAIN-CONTAINING PROTEIN"/>
    <property type="match status" value="1"/>
</dbReference>
<feature type="disulfide bond" evidence="4">
    <location>
        <begin position="282"/>
        <end position="291"/>
    </location>
</feature>
<dbReference type="InterPro" id="IPR003599">
    <property type="entry name" value="Ig_sub"/>
</dbReference>
<evidence type="ECO:0000256" key="2">
    <source>
        <dbReference type="ARBA" id="ARBA00023157"/>
    </source>
</evidence>
<dbReference type="PROSITE" id="PS01180">
    <property type="entry name" value="CUB"/>
    <property type="match status" value="1"/>
</dbReference>
<feature type="domain" description="G-protein coupled receptors family 2 profile 1" evidence="8">
    <location>
        <begin position="596"/>
        <end position="680"/>
    </location>
</feature>
<feature type="transmembrane region" description="Helical" evidence="5">
    <location>
        <begin position="1150"/>
        <end position="1171"/>
    </location>
</feature>
<dbReference type="InterPro" id="IPR036179">
    <property type="entry name" value="Ig-like_dom_sf"/>
</dbReference>
<feature type="disulfide bond" evidence="4">
    <location>
        <begin position="223"/>
        <end position="240"/>
    </location>
</feature>
<dbReference type="PROSITE" id="PS50835">
    <property type="entry name" value="IG_LIKE"/>
    <property type="match status" value="2"/>
</dbReference>
<keyword evidence="5" id="KW-0472">Membrane</keyword>
<dbReference type="Gene3D" id="2.60.220.50">
    <property type="match status" value="1"/>
</dbReference>
<keyword evidence="5" id="KW-0812">Transmembrane</keyword>
<reference evidence="10" key="1">
    <citation type="submission" date="2023-03" db="EMBL/GenBank/DDBJ databases">
        <title>Chromosome-level genomes of two armyworms, Mythimna separata and Mythimna loreyi, provide insights into the biosynthesis and reception of sex pheromones.</title>
        <authorList>
            <person name="Zhao H."/>
        </authorList>
    </citation>
    <scope>NUCLEOTIDE SEQUENCE</scope>
    <source>
        <strain evidence="10">BeijingLab</strain>
        <tissue evidence="10">Pupa</tissue>
    </source>
</reference>
<evidence type="ECO:0000256" key="4">
    <source>
        <dbReference type="PROSITE-ProRule" id="PRU00076"/>
    </source>
</evidence>
<dbReference type="Pfam" id="PF00008">
    <property type="entry name" value="EGF"/>
    <property type="match status" value="1"/>
</dbReference>
<dbReference type="InterPro" id="IPR007110">
    <property type="entry name" value="Ig-like_dom"/>
</dbReference>
<feature type="transmembrane region" description="Helical" evidence="5">
    <location>
        <begin position="1009"/>
        <end position="1027"/>
    </location>
</feature>
<dbReference type="InterPro" id="IPR001879">
    <property type="entry name" value="GPCR_2_extracellular_dom"/>
</dbReference>
<evidence type="ECO:0000259" key="9">
    <source>
        <dbReference type="PROSITE" id="PS50835"/>
    </source>
</evidence>
<comment type="caution">
    <text evidence="4">Lacks conserved residue(s) required for the propagation of feature annotation.</text>
</comment>
<feature type="disulfide bond" evidence="4">
    <location>
        <begin position="242"/>
        <end position="251"/>
    </location>
</feature>
<dbReference type="InterPro" id="IPR035914">
    <property type="entry name" value="Sperma_CUB_dom_sf"/>
</dbReference>
<dbReference type="SMART" id="SM00181">
    <property type="entry name" value="EGF"/>
    <property type="match status" value="2"/>
</dbReference>